<dbReference type="Proteomes" id="UP001066276">
    <property type="component" value="Chromosome 5"/>
</dbReference>
<comment type="caution">
    <text evidence="1">The sequence shown here is derived from an EMBL/GenBank/DDBJ whole genome shotgun (WGS) entry which is preliminary data.</text>
</comment>
<keyword evidence="2" id="KW-1185">Reference proteome</keyword>
<accession>A0AAV7RBN3</accession>
<protein>
    <submittedName>
        <fullName evidence="1">Uncharacterized protein</fullName>
    </submittedName>
</protein>
<gene>
    <name evidence="1" type="ORF">NDU88_002372</name>
</gene>
<evidence type="ECO:0000313" key="1">
    <source>
        <dbReference type="EMBL" id="KAJ1149565.1"/>
    </source>
</evidence>
<proteinExistence type="predicted"/>
<organism evidence="1 2">
    <name type="scientific">Pleurodeles waltl</name>
    <name type="common">Iberian ribbed newt</name>
    <dbReference type="NCBI Taxonomy" id="8319"/>
    <lineage>
        <taxon>Eukaryota</taxon>
        <taxon>Metazoa</taxon>
        <taxon>Chordata</taxon>
        <taxon>Craniata</taxon>
        <taxon>Vertebrata</taxon>
        <taxon>Euteleostomi</taxon>
        <taxon>Amphibia</taxon>
        <taxon>Batrachia</taxon>
        <taxon>Caudata</taxon>
        <taxon>Salamandroidea</taxon>
        <taxon>Salamandridae</taxon>
        <taxon>Pleurodelinae</taxon>
        <taxon>Pleurodeles</taxon>
    </lineage>
</organism>
<dbReference type="AlphaFoldDB" id="A0AAV7RBN3"/>
<sequence>MDVESGNETSIFRLSDWITPSFGPTHRNSVTNRCRVPSLQGFRRENQTFYVRAGCWRDERNYAQIIPRVFGLPRDPALAYDKSLGK</sequence>
<name>A0AAV7RBN3_PLEWA</name>
<evidence type="ECO:0000313" key="2">
    <source>
        <dbReference type="Proteomes" id="UP001066276"/>
    </source>
</evidence>
<reference evidence="1" key="1">
    <citation type="journal article" date="2022" name="bioRxiv">
        <title>Sequencing and chromosome-scale assembly of the giantPleurodeles waltlgenome.</title>
        <authorList>
            <person name="Brown T."/>
            <person name="Elewa A."/>
            <person name="Iarovenko S."/>
            <person name="Subramanian E."/>
            <person name="Araus A.J."/>
            <person name="Petzold A."/>
            <person name="Susuki M."/>
            <person name="Suzuki K.-i.T."/>
            <person name="Hayashi T."/>
            <person name="Toyoda A."/>
            <person name="Oliveira C."/>
            <person name="Osipova E."/>
            <person name="Leigh N.D."/>
            <person name="Simon A."/>
            <person name="Yun M.H."/>
        </authorList>
    </citation>
    <scope>NUCLEOTIDE SEQUENCE</scope>
    <source>
        <strain evidence="1">20211129_DDA</strain>
        <tissue evidence="1">Liver</tissue>
    </source>
</reference>
<dbReference type="EMBL" id="JANPWB010000009">
    <property type="protein sequence ID" value="KAJ1149565.1"/>
    <property type="molecule type" value="Genomic_DNA"/>
</dbReference>